<feature type="transmembrane region" description="Helical" evidence="4">
    <location>
        <begin position="230"/>
        <end position="255"/>
    </location>
</feature>
<keyword evidence="4" id="KW-1133">Transmembrane helix</keyword>
<proteinExistence type="inferred from homology"/>
<dbReference type="InterPro" id="IPR013216">
    <property type="entry name" value="Methyltransf_11"/>
</dbReference>
<dbReference type="InterPro" id="IPR051419">
    <property type="entry name" value="Lys/N-term_MeTrsfase_sf"/>
</dbReference>
<evidence type="ECO:0000256" key="3">
    <source>
        <dbReference type="ARBA" id="ARBA00022679"/>
    </source>
</evidence>
<dbReference type="GO" id="GO:0008757">
    <property type="term" value="F:S-adenosylmethionine-dependent methyltransferase activity"/>
    <property type="evidence" value="ECO:0007669"/>
    <property type="project" value="InterPro"/>
</dbReference>
<dbReference type="InterPro" id="IPR029063">
    <property type="entry name" value="SAM-dependent_MTases_sf"/>
</dbReference>
<keyword evidence="2" id="KW-0489">Methyltransferase</keyword>
<organism evidence="6">
    <name type="scientific">Aureoumbra lagunensis</name>
    <dbReference type="NCBI Taxonomy" id="44058"/>
    <lineage>
        <taxon>Eukaryota</taxon>
        <taxon>Sar</taxon>
        <taxon>Stramenopiles</taxon>
        <taxon>Ochrophyta</taxon>
        <taxon>Pelagophyceae</taxon>
        <taxon>Pelagomonadales</taxon>
        <taxon>Aureoumbra</taxon>
    </lineage>
</organism>
<evidence type="ECO:0000256" key="4">
    <source>
        <dbReference type="SAM" id="Phobius"/>
    </source>
</evidence>
<name>A0A7S3JZ52_9STRA</name>
<keyword evidence="4" id="KW-0812">Transmembrane</keyword>
<comment type="similarity">
    <text evidence="1">Belongs to the methyltransferase superfamily.</text>
</comment>
<evidence type="ECO:0000256" key="1">
    <source>
        <dbReference type="ARBA" id="ARBA00008361"/>
    </source>
</evidence>
<dbReference type="AlphaFoldDB" id="A0A7S3JZ52"/>
<dbReference type="CDD" id="cd02440">
    <property type="entry name" value="AdoMet_MTases"/>
    <property type="match status" value="1"/>
</dbReference>
<feature type="domain" description="Methyltransferase type 11" evidence="5">
    <location>
        <begin position="83"/>
        <end position="176"/>
    </location>
</feature>
<reference evidence="6" key="1">
    <citation type="submission" date="2021-01" db="EMBL/GenBank/DDBJ databases">
        <authorList>
            <person name="Corre E."/>
            <person name="Pelletier E."/>
            <person name="Niang G."/>
            <person name="Scheremetjew M."/>
            <person name="Finn R."/>
            <person name="Kale V."/>
            <person name="Holt S."/>
            <person name="Cochrane G."/>
            <person name="Meng A."/>
            <person name="Brown T."/>
            <person name="Cohen L."/>
        </authorList>
    </citation>
    <scope>NUCLEOTIDE SEQUENCE</scope>
    <source>
        <strain evidence="6">CCMP1510</strain>
    </source>
</reference>
<dbReference type="PANTHER" id="PTHR12176:SF80">
    <property type="entry name" value="EEF1A LYSINE METHYLTRANSFERASE 4"/>
    <property type="match status" value="1"/>
</dbReference>
<keyword evidence="4" id="KW-0472">Membrane</keyword>
<sequence>MEELKRSLKEELLGHHKIKKASSVETSVVEVEKLLKERKKFEYGKKETWDERYSQSEAEFEWLCSWNDELKNAINVKAGSRILHVGCGTSTLGVEMVRNGYQVTNTDYSEIAIQKMVKKYPQHIWCVADGTSMAQFSDNAFDAVVEKGTLDALACAGKERKKLCQMLIQECSRVAKMKVVSICFGQPETRLEFLPTNTCIKELKIPPRSDKVYVYSFQPPSFKARSKKQILLGLVSYLRQFVVIVMLVSWLIAYISSRKKIAAMVQLLHSAENKSDSFLTSLLEPSPGTARCNYELLRDFAILAHDLNWTLGAGTLLGALRSDPPGLLPWEHDVDIYIDGPSAFRLLEDRIAKIPQNSTLDFRGFVDHTGQPCCGFGWKFFHHYTSVCELDVLVLSLSPYAPLIHGETRLWPPWGSALAMIKDMWFRHVNPRFLVIPEDIDHKSLCINSNERWDRKRNSFIGGPHLSYFQNEYFDIDEFYPIQSLTMYDLSVQLPNNPWASLNRTYGNKCARFARLDTFGHIELDLHYPIFSRLSRPSQFT</sequence>
<protein>
    <recommendedName>
        <fullName evidence="5">Methyltransferase type 11 domain-containing protein</fullName>
    </recommendedName>
</protein>
<dbReference type="Pfam" id="PF08241">
    <property type="entry name" value="Methyltransf_11"/>
    <property type="match status" value="1"/>
</dbReference>
<accession>A0A7S3JZ52</accession>
<keyword evidence="3" id="KW-0808">Transferase</keyword>
<gene>
    <name evidence="6" type="ORF">ALAG00032_LOCUS9049</name>
</gene>
<dbReference type="EMBL" id="HBIJ01013343">
    <property type="protein sequence ID" value="CAE0368287.1"/>
    <property type="molecule type" value="Transcribed_RNA"/>
</dbReference>
<evidence type="ECO:0000313" key="6">
    <source>
        <dbReference type="EMBL" id="CAE0368287.1"/>
    </source>
</evidence>
<dbReference type="GO" id="GO:0032259">
    <property type="term" value="P:methylation"/>
    <property type="evidence" value="ECO:0007669"/>
    <property type="project" value="UniProtKB-KW"/>
</dbReference>
<dbReference type="SUPFAM" id="SSF53335">
    <property type="entry name" value="S-adenosyl-L-methionine-dependent methyltransferases"/>
    <property type="match status" value="1"/>
</dbReference>
<dbReference type="Gene3D" id="3.40.50.150">
    <property type="entry name" value="Vaccinia Virus protein VP39"/>
    <property type="match status" value="1"/>
</dbReference>
<evidence type="ECO:0000259" key="5">
    <source>
        <dbReference type="Pfam" id="PF08241"/>
    </source>
</evidence>
<dbReference type="GO" id="GO:0009100">
    <property type="term" value="P:glycoprotein metabolic process"/>
    <property type="evidence" value="ECO:0007669"/>
    <property type="project" value="UniProtKB-ARBA"/>
</dbReference>
<evidence type="ECO:0000256" key="2">
    <source>
        <dbReference type="ARBA" id="ARBA00022603"/>
    </source>
</evidence>
<dbReference type="PANTHER" id="PTHR12176">
    <property type="entry name" value="SAM-DEPENDENT METHYLTRANSFERASE SUPERFAMILY PROTEIN"/>
    <property type="match status" value="1"/>
</dbReference>